<sequence length="243" mass="26677">MTACKGCGRSYPVGVQRFIRPWSPRPYEVLMLLGMTGSGKSYLFKQWLAQLQEEGRATFVLDVGDEYSSQGNSRGGTLKLGPLRTRLTVPEFMARALRNPRIVLERNASVAIVPTVTDAGEALAEHIRPVLRLLYARGNAVVGFDELQKYGSHLAPELYRAAGELGKDGVTPFFLSQYPGGVPEIVRKQVSTCIAAEMGKDSDRRMLANDFGDAFAHALRDAAERCFHVGVSRSRFAAGIPTR</sequence>
<keyword evidence="3" id="KW-1185">Reference proteome</keyword>
<dbReference type="Gene3D" id="3.40.50.300">
    <property type="entry name" value="P-loop containing nucleotide triphosphate hydrolases"/>
    <property type="match status" value="1"/>
</dbReference>
<dbReference type="AlphaFoldDB" id="A0A540X7R2"/>
<dbReference type="Pfam" id="PF01935">
    <property type="entry name" value="DUF87"/>
    <property type="match status" value="1"/>
</dbReference>
<dbReference type="InterPro" id="IPR027417">
    <property type="entry name" value="P-loop_NTPase"/>
</dbReference>
<proteinExistence type="predicted"/>
<dbReference type="SUPFAM" id="SSF52540">
    <property type="entry name" value="P-loop containing nucleoside triphosphate hydrolases"/>
    <property type="match status" value="1"/>
</dbReference>
<organism evidence="2 3">
    <name type="scientific">Myxococcus llanfairpwllgwyngyllgogerychwyrndrobwllllantysiliogogogochensis</name>
    <dbReference type="NCBI Taxonomy" id="2590453"/>
    <lineage>
        <taxon>Bacteria</taxon>
        <taxon>Pseudomonadati</taxon>
        <taxon>Myxococcota</taxon>
        <taxon>Myxococcia</taxon>
        <taxon>Myxococcales</taxon>
        <taxon>Cystobacterineae</taxon>
        <taxon>Myxococcaceae</taxon>
        <taxon>Myxococcus</taxon>
    </lineage>
</organism>
<feature type="domain" description="Helicase HerA central" evidence="1">
    <location>
        <begin position="32"/>
        <end position="71"/>
    </location>
</feature>
<dbReference type="EMBL" id="VIFM01000010">
    <property type="protein sequence ID" value="TQF17228.1"/>
    <property type="molecule type" value="Genomic_DNA"/>
</dbReference>
<evidence type="ECO:0000313" key="3">
    <source>
        <dbReference type="Proteomes" id="UP000315369"/>
    </source>
</evidence>
<evidence type="ECO:0000313" key="2">
    <source>
        <dbReference type="EMBL" id="TQF17228.1"/>
    </source>
</evidence>
<dbReference type="InterPro" id="IPR002789">
    <property type="entry name" value="HerA_central"/>
</dbReference>
<gene>
    <name evidence="2" type="ORF">FJV41_04080</name>
</gene>
<dbReference type="RefSeq" id="WP_141641077.1">
    <property type="nucleotide sequence ID" value="NZ_VIFM01000010.1"/>
</dbReference>
<protein>
    <submittedName>
        <fullName evidence="2">DUF87 domain-containing protein</fullName>
    </submittedName>
</protein>
<comment type="caution">
    <text evidence="2">The sequence shown here is derived from an EMBL/GenBank/DDBJ whole genome shotgun (WGS) entry which is preliminary data.</text>
</comment>
<evidence type="ECO:0000259" key="1">
    <source>
        <dbReference type="Pfam" id="PF01935"/>
    </source>
</evidence>
<dbReference type="Proteomes" id="UP000315369">
    <property type="component" value="Unassembled WGS sequence"/>
</dbReference>
<accession>A0A540X7R2</accession>
<name>A0A540X7R2_9BACT</name>
<reference evidence="2 3" key="1">
    <citation type="submission" date="2019-06" db="EMBL/GenBank/DDBJ databases">
        <authorList>
            <person name="Livingstone P."/>
            <person name="Whitworth D."/>
        </authorList>
    </citation>
    <scope>NUCLEOTIDE SEQUENCE [LARGE SCALE GENOMIC DNA]</scope>
    <source>
        <strain evidence="2 3">AM401</strain>
    </source>
</reference>
<dbReference type="OrthoDB" id="9816422at2"/>